<evidence type="ECO:0000256" key="2">
    <source>
        <dbReference type="ARBA" id="ARBA00023027"/>
    </source>
</evidence>
<dbReference type="GO" id="GO:0005829">
    <property type="term" value="C:cytosol"/>
    <property type="evidence" value="ECO:0007669"/>
    <property type="project" value="TreeGrafter"/>
</dbReference>
<dbReference type="Proteomes" id="UP000295066">
    <property type="component" value="Unassembled WGS sequence"/>
</dbReference>
<keyword evidence="2" id="KW-0520">NAD</keyword>
<dbReference type="PANTHER" id="PTHR10996">
    <property type="entry name" value="2-HYDROXYACID DEHYDROGENASE-RELATED"/>
    <property type="match status" value="1"/>
</dbReference>
<dbReference type="SUPFAM" id="SSF51735">
    <property type="entry name" value="NAD(P)-binding Rossmann-fold domains"/>
    <property type="match status" value="1"/>
</dbReference>
<name>A0A4R8MFL3_9BACT</name>
<evidence type="ECO:0000259" key="3">
    <source>
        <dbReference type="Pfam" id="PF02826"/>
    </source>
</evidence>
<keyword evidence="1" id="KW-0560">Oxidoreductase</keyword>
<evidence type="ECO:0000313" key="5">
    <source>
        <dbReference type="Proteomes" id="UP000295066"/>
    </source>
</evidence>
<proteinExistence type="predicted"/>
<protein>
    <submittedName>
        <fullName evidence="4">Glycerate dehydrogenase</fullName>
    </submittedName>
</protein>
<dbReference type="GO" id="GO:0030267">
    <property type="term" value="F:glyoxylate reductase (NADPH) activity"/>
    <property type="evidence" value="ECO:0007669"/>
    <property type="project" value="TreeGrafter"/>
</dbReference>
<evidence type="ECO:0000256" key="1">
    <source>
        <dbReference type="ARBA" id="ARBA00023002"/>
    </source>
</evidence>
<feature type="domain" description="D-isomer specific 2-hydroxyacid dehydrogenase NAD-binding" evidence="3">
    <location>
        <begin position="110"/>
        <end position="290"/>
    </location>
</feature>
<dbReference type="SUPFAM" id="SSF52283">
    <property type="entry name" value="Formate/glycerate dehydrogenase catalytic domain-like"/>
    <property type="match status" value="1"/>
</dbReference>
<sequence>MKKTLVVTCSAPASVRTAVEEGVAGYADIFYLDDAVPEKRADMLSSAHGLLSFFFNREVREEEYPLLKNLELFQAISTGLDYLPFDKMPQKPVLACNAGGWAPQIAEHTMALLLALTRRIIPLHNDLMKGVFNRHGYSPMSLRGKILTVAGYGGIGRMTADLARGFGMKIRALNTSGKTDGDVDFMGTLKDLETVLPDTDVLLISLPLNRHTRGVIGKKELSLMKKNAILLNVARAPLVAEEDLYLHLKENPDFQVGLDVWWKEPTWGGGDFALDFPFLELPNVAGSPHNSNRCERDMEMAARAAAANAAAFFKGEKFGGLIRREDYME</sequence>
<dbReference type="AlphaFoldDB" id="A0A4R8MFL3"/>
<dbReference type="Pfam" id="PF02826">
    <property type="entry name" value="2-Hacid_dh_C"/>
    <property type="match status" value="1"/>
</dbReference>
<comment type="caution">
    <text evidence="4">The sequence shown here is derived from an EMBL/GenBank/DDBJ whole genome shotgun (WGS) entry which is preliminary data.</text>
</comment>
<accession>A0A4R8MFL3</accession>
<dbReference type="InterPro" id="IPR006140">
    <property type="entry name" value="D-isomer_DH_NAD-bd"/>
</dbReference>
<dbReference type="GO" id="GO:0051287">
    <property type="term" value="F:NAD binding"/>
    <property type="evidence" value="ECO:0007669"/>
    <property type="project" value="InterPro"/>
</dbReference>
<reference evidence="4 5" key="1">
    <citation type="submission" date="2019-03" db="EMBL/GenBank/DDBJ databases">
        <title>Genomic Encyclopedia of Type Strains, Phase IV (KMG-IV): sequencing the most valuable type-strain genomes for metagenomic binning, comparative biology and taxonomic classification.</title>
        <authorList>
            <person name="Goeker M."/>
        </authorList>
    </citation>
    <scope>NUCLEOTIDE SEQUENCE [LARGE SCALE GENOMIC DNA]</scope>
    <source>
        <strain evidence="4 5">DSM 25964</strain>
    </source>
</reference>
<dbReference type="GO" id="GO:0016618">
    <property type="term" value="F:hydroxypyruvate reductase [NAD(P)H] activity"/>
    <property type="evidence" value="ECO:0007669"/>
    <property type="project" value="TreeGrafter"/>
</dbReference>
<dbReference type="CDD" id="cd12165">
    <property type="entry name" value="2-Hacid_dh_6"/>
    <property type="match status" value="1"/>
</dbReference>
<dbReference type="InterPro" id="IPR036291">
    <property type="entry name" value="NAD(P)-bd_dom_sf"/>
</dbReference>
<dbReference type="InterPro" id="IPR050223">
    <property type="entry name" value="D-isomer_2-hydroxyacid_DH"/>
</dbReference>
<dbReference type="EMBL" id="SORI01000002">
    <property type="protein sequence ID" value="TDY63162.1"/>
    <property type="molecule type" value="Genomic_DNA"/>
</dbReference>
<dbReference type="RefSeq" id="WP_166669964.1">
    <property type="nucleotide sequence ID" value="NZ_SORI01000002.1"/>
</dbReference>
<evidence type="ECO:0000313" key="4">
    <source>
        <dbReference type="EMBL" id="TDY63162.1"/>
    </source>
</evidence>
<dbReference type="Gene3D" id="3.40.50.720">
    <property type="entry name" value="NAD(P)-binding Rossmann-like Domain"/>
    <property type="match status" value="2"/>
</dbReference>
<organism evidence="4 5">
    <name type="scientific">Aminivibrio pyruvatiphilus</name>
    <dbReference type="NCBI Taxonomy" id="1005740"/>
    <lineage>
        <taxon>Bacteria</taxon>
        <taxon>Thermotogati</taxon>
        <taxon>Synergistota</taxon>
        <taxon>Synergistia</taxon>
        <taxon>Synergistales</taxon>
        <taxon>Aminobacteriaceae</taxon>
        <taxon>Aminivibrio</taxon>
    </lineage>
</organism>
<gene>
    <name evidence="4" type="ORF">C8D99_102143</name>
</gene>
<keyword evidence="5" id="KW-1185">Reference proteome</keyword>
<dbReference type="PANTHER" id="PTHR10996:SF178">
    <property type="entry name" value="2-HYDROXYACID DEHYDROGENASE YGL185C-RELATED"/>
    <property type="match status" value="1"/>
</dbReference>